<dbReference type="GO" id="GO:0046872">
    <property type="term" value="F:metal ion binding"/>
    <property type="evidence" value="ECO:0007669"/>
    <property type="project" value="UniProtKB-KW"/>
</dbReference>
<name>A0A919YP49_9BACL</name>
<protein>
    <submittedName>
        <fullName evidence="6">Creatinine amidohydrolase</fullName>
    </submittedName>
</protein>
<keyword evidence="3" id="KW-0378">Hydrolase</keyword>
<proteinExistence type="inferred from homology"/>
<dbReference type="PANTHER" id="PTHR35005">
    <property type="entry name" value="3-DEHYDRO-SCYLLO-INOSOSE HYDROLASE"/>
    <property type="match status" value="1"/>
</dbReference>
<evidence type="ECO:0000256" key="3">
    <source>
        <dbReference type="ARBA" id="ARBA00022801"/>
    </source>
</evidence>
<evidence type="ECO:0000313" key="7">
    <source>
        <dbReference type="Proteomes" id="UP000683139"/>
    </source>
</evidence>
<dbReference type="PANTHER" id="PTHR35005:SF1">
    <property type="entry name" value="2-AMINO-5-FORMYLAMINO-6-RIBOSYLAMINOPYRIMIDIN-4(3H)-ONE 5'-MONOPHOSPHATE DEFORMYLASE"/>
    <property type="match status" value="1"/>
</dbReference>
<dbReference type="InterPro" id="IPR024087">
    <property type="entry name" value="Creatininase-like_sf"/>
</dbReference>
<sequence length="262" mass="28113">MSAVTIDFEQLTREQLKNRAKDGYAAVIPLGAIEQHGPHLPTGTDTFVCGEISRRSVQNAMDKGTKLVLGPVLPIGCSSHHLAFGGTLSFASNTYLSILKDIGNSLIESGFQRIIFLNAHGGNEHLMHQAATDLAVQHKVWTASASYWSIAREALEAAGAAEMGPFPGHAGGFEASLVMALEHRIDRSRMGKHHPERDWIKGLVPGTFIGRHMELTGVDGFTDSAAAAAAAHGRRYMEAIVQAVSAWLADVCSRMDEADSGK</sequence>
<evidence type="ECO:0000256" key="1">
    <source>
        <dbReference type="ARBA" id="ARBA00001947"/>
    </source>
</evidence>
<evidence type="ECO:0000256" key="2">
    <source>
        <dbReference type="ARBA" id="ARBA00022723"/>
    </source>
</evidence>
<organism evidence="6 7">
    <name type="scientific">Paenibacillus montaniterrae</name>
    <dbReference type="NCBI Taxonomy" id="429341"/>
    <lineage>
        <taxon>Bacteria</taxon>
        <taxon>Bacillati</taxon>
        <taxon>Bacillota</taxon>
        <taxon>Bacilli</taxon>
        <taxon>Bacillales</taxon>
        <taxon>Paenibacillaceae</taxon>
        <taxon>Paenibacillus</taxon>
    </lineage>
</organism>
<dbReference type="GO" id="GO:0016811">
    <property type="term" value="F:hydrolase activity, acting on carbon-nitrogen (but not peptide) bonds, in linear amides"/>
    <property type="evidence" value="ECO:0007669"/>
    <property type="project" value="TreeGrafter"/>
</dbReference>
<dbReference type="SUPFAM" id="SSF102215">
    <property type="entry name" value="Creatininase"/>
    <property type="match status" value="1"/>
</dbReference>
<dbReference type="RefSeq" id="WP_213516813.1">
    <property type="nucleotide sequence ID" value="NZ_BOSE01000005.1"/>
</dbReference>
<comment type="cofactor">
    <cofactor evidence="1">
        <name>Zn(2+)</name>
        <dbReference type="ChEBI" id="CHEBI:29105"/>
    </cofactor>
</comment>
<keyword evidence="2" id="KW-0479">Metal-binding</keyword>
<keyword evidence="4" id="KW-0862">Zinc</keyword>
<gene>
    <name evidence="6" type="ORF">J40TS1_31150</name>
</gene>
<evidence type="ECO:0000256" key="5">
    <source>
        <dbReference type="ARBA" id="ARBA00024029"/>
    </source>
</evidence>
<keyword evidence="7" id="KW-1185">Reference proteome</keyword>
<comment type="caution">
    <text evidence="6">The sequence shown here is derived from an EMBL/GenBank/DDBJ whole genome shotgun (WGS) entry which is preliminary data.</text>
</comment>
<dbReference type="EMBL" id="BOSE01000005">
    <property type="protein sequence ID" value="GIP17473.1"/>
    <property type="molecule type" value="Genomic_DNA"/>
</dbReference>
<accession>A0A919YP49</accession>
<evidence type="ECO:0000256" key="4">
    <source>
        <dbReference type="ARBA" id="ARBA00022833"/>
    </source>
</evidence>
<dbReference type="AlphaFoldDB" id="A0A919YP49"/>
<dbReference type="Proteomes" id="UP000683139">
    <property type="component" value="Unassembled WGS sequence"/>
</dbReference>
<dbReference type="InterPro" id="IPR003785">
    <property type="entry name" value="Creatininase/forma_Hydrolase"/>
</dbReference>
<reference evidence="6" key="1">
    <citation type="submission" date="2021-03" db="EMBL/GenBank/DDBJ databases">
        <title>Antimicrobial resistance genes in bacteria isolated from Japanese honey, and their potential for conferring macrolide and lincosamide resistance in the American foulbrood pathogen Paenibacillus larvae.</title>
        <authorList>
            <person name="Okamoto M."/>
            <person name="Kumagai M."/>
            <person name="Kanamori H."/>
            <person name="Takamatsu D."/>
        </authorList>
    </citation>
    <scope>NUCLEOTIDE SEQUENCE</scope>
    <source>
        <strain evidence="6">J40TS1</strain>
    </source>
</reference>
<comment type="similarity">
    <text evidence="5">Belongs to the creatininase superfamily.</text>
</comment>
<dbReference type="GO" id="GO:0009231">
    <property type="term" value="P:riboflavin biosynthetic process"/>
    <property type="evidence" value="ECO:0007669"/>
    <property type="project" value="TreeGrafter"/>
</dbReference>
<evidence type="ECO:0000313" key="6">
    <source>
        <dbReference type="EMBL" id="GIP17473.1"/>
    </source>
</evidence>
<dbReference type="Pfam" id="PF02633">
    <property type="entry name" value="Creatininase"/>
    <property type="match status" value="1"/>
</dbReference>
<dbReference type="Gene3D" id="3.40.50.10310">
    <property type="entry name" value="Creatininase"/>
    <property type="match status" value="1"/>
</dbReference>